<keyword evidence="3" id="KW-1185">Reference proteome</keyword>
<evidence type="ECO:0000256" key="1">
    <source>
        <dbReference type="SAM" id="Phobius"/>
    </source>
</evidence>
<dbReference type="RefSeq" id="WP_267149948.1">
    <property type="nucleotide sequence ID" value="NZ_JAPMLT010000001.1"/>
</dbReference>
<dbReference type="InterPro" id="IPR045707">
    <property type="entry name" value="DUF6063"/>
</dbReference>
<protein>
    <submittedName>
        <fullName evidence="2">DUF6063 family protein</fullName>
    </submittedName>
</protein>
<keyword evidence="1" id="KW-0812">Transmembrane</keyword>
<organism evidence="2 3">
    <name type="scientific">Tumebacillus lacus</name>
    <dbReference type="NCBI Taxonomy" id="2995335"/>
    <lineage>
        <taxon>Bacteria</taxon>
        <taxon>Bacillati</taxon>
        <taxon>Bacillota</taxon>
        <taxon>Bacilli</taxon>
        <taxon>Bacillales</taxon>
        <taxon>Alicyclobacillaceae</taxon>
        <taxon>Tumebacillus</taxon>
    </lineage>
</organism>
<dbReference type="Proteomes" id="UP001208017">
    <property type="component" value="Unassembled WGS sequence"/>
</dbReference>
<evidence type="ECO:0000313" key="2">
    <source>
        <dbReference type="EMBL" id="MCX7568708.1"/>
    </source>
</evidence>
<keyword evidence="1" id="KW-0472">Membrane</keyword>
<name>A0ABT3WVK3_9BACL</name>
<gene>
    <name evidence="2" type="ORF">OS242_01825</name>
</gene>
<evidence type="ECO:0000313" key="3">
    <source>
        <dbReference type="Proteomes" id="UP001208017"/>
    </source>
</evidence>
<sequence length="249" mass="29769">MTTSQMYHRDDVERSFRVFAQLMREGKVAREQDGYRDYTVHSAVRDLAELYSAEVDAVLEKTSDYLYLIPKVTDSYFHIKNSRIRQYLPTGATNLDVYLMYFAILVLFGAFYNSYESSEPTRDFLTYDEWMRLIDERIKSLAEHQAETEEASEDLEWNWAGVVKRWGELDHLRENAKKLDARQNTRFGYMQRYFNFLQDQDLAVDQSNQEIVLTEKAKVIIQRYFMNKEYNRGILQFMYEFDQVQGEEE</sequence>
<dbReference type="EMBL" id="JAPMLT010000001">
    <property type="protein sequence ID" value="MCX7568708.1"/>
    <property type="molecule type" value="Genomic_DNA"/>
</dbReference>
<comment type="caution">
    <text evidence="2">The sequence shown here is derived from an EMBL/GenBank/DDBJ whole genome shotgun (WGS) entry which is preliminary data.</text>
</comment>
<reference evidence="2 3" key="1">
    <citation type="submission" date="2022-11" db="EMBL/GenBank/DDBJ databases">
        <title>Study of microbial diversity in lake waters.</title>
        <authorList>
            <person name="Zhang J."/>
        </authorList>
    </citation>
    <scope>NUCLEOTIDE SEQUENCE [LARGE SCALE GENOMIC DNA]</scope>
    <source>
        <strain evidence="2 3">DT12</strain>
    </source>
</reference>
<keyword evidence="1" id="KW-1133">Transmembrane helix</keyword>
<proteinExistence type="predicted"/>
<dbReference type="Pfam" id="PF19539">
    <property type="entry name" value="DUF6063"/>
    <property type="match status" value="1"/>
</dbReference>
<feature type="transmembrane region" description="Helical" evidence="1">
    <location>
        <begin position="95"/>
        <end position="115"/>
    </location>
</feature>
<accession>A0ABT3WVK3</accession>